<evidence type="ECO:0000313" key="4">
    <source>
        <dbReference type="EMBL" id="MFD2831588.1"/>
    </source>
</evidence>
<evidence type="ECO:0000256" key="1">
    <source>
        <dbReference type="SAM" id="MobiDB-lite"/>
    </source>
</evidence>
<feature type="transmembrane region" description="Helical" evidence="2">
    <location>
        <begin position="383"/>
        <end position="400"/>
    </location>
</feature>
<keyword evidence="2" id="KW-0812">Transmembrane</keyword>
<feature type="compositionally biased region" description="Acidic residues" evidence="1">
    <location>
        <begin position="244"/>
        <end position="258"/>
    </location>
</feature>
<feature type="compositionally biased region" description="Acidic residues" evidence="1">
    <location>
        <begin position="29"/>
        <end position="52"/>
    </location>
</feature>
<keyword evidence="5" id="KW-1185">Reference proteome</keyword>
<dbReference type="EMBL" id="JBHUOQ010000005">
    <property type="protein sequence ID" value="MFD2831588.1"/>
    <property type="molecule type" value="Genomic_DNA"/>
</dbReference>
<feature type="compositionally biased region" description="Polar residues" evidence="1">
    <location>
        <begin position="58"/>
        <end position="79"/>
    </location>
</feature>
<feature type="region of interest" description="Disordered" evidence="1">
    <location>
        <begin position="29"/>
        <end position="258"/>
    </location>
</feature>
<keyword evidence="2" id="KW-1133">Transmembrane helix</keyword>
<keyword evidence="2" id="KW-0472">Membrane</keyword>
<dbReference type="NCBIfam" id="TIGR01167">
    <property type="entry name" value="LPXTG_anchor"/>
    <property type="match status" value="1"/>
</dbReference>
<feature type="signal peptide" evidence="3">
    <location>
        <begin position="1"/>
        <end position="27"/>
    </location>
</feature>
<feature type="compositionally biased region" description="Acidic residues" evidence="1">
    <location>
        <begin position="154"/>
        <end position="183"/>
    </location>
</feature>
<protein>
    <submittedName>
        <fullName evidence="4">LPXTG cell wall anchor domain-containing protein</fullName>
    </submittedName>
</protein>
<comment type="caution">
    <text evidence="4">The sequence shown here is derived from an EMBL/GenBank/DDBJ whole genome shotgun (WGS) entry which is preliminary data.</text>
</comment>
<evidence type="ECO:0000256" key="2">
    <source>
        <dbReference type="SAM" id="Phobius"/>
    </source>
</evidence>
<evidence type="ECO:0000313" key="5">
    <source>
        <dbReference type="Proteomes" id="UP001597519"/>
    </source>
</evidence>
<gene>
    <name evidence="4" type="ORF">ACFSX4_14010</name>
</gene>
<evidence type="ECO:0000256" key="3">
    <source>
        <dbReference type="SAM" id="SignalP"/>
    </source>
</evidence>
<proteinExistence type="predicted"/>
<keyword evidence="3" id="KW-0732">Signal</keyword>
<accession>A0ABW5WZ47</accession>
<feature type="compositionally biased region" description="Acidic residues" evidence="1">
    <location>
        <begin position="121"/>
        <end position="138"/>
    </location>
</feature>
<feature type="chain" id="PRO_5046676636" evidence="3">
    <location>
        <begin position="28"/>
        <end position="405"/>
    </location>
</feature>
<feature type="compositionally biased region" description="Low complexity" evidence="1">
    <location>
        <begin position="104"/>
        <end position="119"/>
    </location>
</feature>
<dbReference type="Proteomes" id="UP001597519">
    <property type="component" value="Unassembled WGS sequence"/>
</dbReference>
<organism evidence="4 5">
    <name type="scientific">Corticicoccus populi</name>
    <dbReference type="NCBI Taxonomy" id="1812821"/>
    <lineage>
        <taxon>Bacteria</taxon>
        <taxon>Bacillati</taxon>
        <taxon>Bacillota</taxon>
        <taxon>Bacilli</taxon>
        <taxon>Bacillales</taxon>
        <taxon>Staphylococcaceae</taxon>
        <taxon>Corticicoccus</taxon>
    </lineage>
</organism>
<feature type="compositionally biased region" description="Acidic residues" evidence="1">
    <location>
        <begin position="205"/>
        <end position="230"/>
    </location>
</feature>
<reference evidence="5" key="1">
    <citation type="journal article" date="2019" name="Int. J. Syst. Evol. Microbiol.">
        <title>The Global Catalogue of Microorganisms (GCM) 10K type strain sequencing project: providing services to taxonomists for standard genome sequencing and annotation.</title>
        <authorList>
            <consortium name="The Broad Institute Genomics Platform"/>
            <consortium name="The Broad Institute Genome Sequencing Center for Infectious Disease"/>
            <person name="Wu L."/>
            <person name="Ma J."/>
        </authorList>
    </citation>
    <scope>NUCLEOTIDE SEQUENCE [LARGE SCALE GENOMIC DNA]</scope>
    <source>
        <strain evidence="5">KCTC 33575</strain>
    </source>
</reference>
<sequence>MKKGIKICAGTALVSSMLFTMPVIVYADDEESMDENTDSETEIIDGDSDEPGGYETYTEPSTNINDTESNQTENTQSDSVDLEADEENPGIQETPDSGEESPDNEPGGPVDNGNNVNEPTETPDNEVTEEPESEEPSEPEGGNQGNGPLIPVENGEDPVEEVETPESGTEEPSEPEASEEENLSPEPSPEQPDNESSEEGTVTDYPEEEAPESETEVPENNEPTQTEETEQNTTDSNQGNNEDNVPEQEYEEPVEEDTVDYYESTWESDVTDPADLDILESDTNTVEEDTASETSYNSRYAGKQLYQYNFGDILNGVDLRPGSSEDSLALLDQRIHQVMTSKIVGMEGLSDEDRAELDEQVKNEEAVAGLEELPNTGEKSYNIFYSAVLFIAGGMLFYVTKYSKQ</sequence>
<dbReference type="RefSeq" id="WP_377775910.1">
    <property type="nucleotide sequence ID" value="NZ_JBHUOQ010000005.1"/>
</dbReference>
<name>A0ABW5WZ47_9STAP</name>